<dbReference type="Proteomes" id="UP001347796">
    <property type="component" value="Unassembled WGS sequence"/>
</dbReference>
<dbReference type="Pfam" id="PF00098">
    <property type="entry name" value="zf-CCHC"/>
    <property type="match status" value="1"/>
</dbReference>
<accession>A0AAN8KDU0</accession>
<dbReference type="PROSITE" id="PS50158">
    <property type="entry name" value="ZF_CCHC"/>
    <property type="match status" value="1"/>
</dbReference>
<name>A0AAN8KDU0_PATCE</name>
<organism evidence="4 5">
    <name type="scientific">Patella caerulea</name>
    <name type="common">Rayed Mediterranean limpet</name>
    <dbReference type="NCBI Taxonomy" id="87958"/>
    <lineage>
        <taxon>Eukaryota</taxon>
        <taxon>Metazoa</taxon>
        <taxon>Spiralia</taxon>
        <taxon>Lophotrochozoa</taxon>
        <taxon>Mollusca</taxon>
        <taxon>Gastropoda</taxon>
        <taxon>Patellogastropoda</taxon>
        <taxon>Patelloidea</taxon>
        <taxon>Patellidae</taxon>
        <taxon>Patella</taxon>
    </lineage>
</organism>
<evidence type="ECO:0000259" key="3">
    <source>
        <dbReference type="PROSITE" id="PS50158"/>
    </source>
</evidence>
<dbReference type="SUPFAM" id="SSF57756">
    <property type="entry name" value="Retrovirus zinc finger-like domains"/>
    <property type="match status" value="1"/>
</dbReference>
<evidence type="ECO:0000256" key="2">
    <source>
        <dbReference type="SAM" id="MobiDB-lite"/>
    </source>
</evidence>
<feature type="region of interest" description="Disordered" evidence="2">
    <location>
        <begin position="419"/>
        <end position="448"/>
    </location>
</feature>
<evidence type="ECO:0000256" key="1">
    <source>
        <dbReference type="PROSITE-ProRule" id="PRU00047"/>
    </source>
</evidence>
<dbReference type="InterPro" id="IPR036875">
    <property type="entry name" value="Znf_CCHC_sf"/>
</dbReference>
<sequence length="448" mass="49552">MTINPNGDMSVTNRIIRDNTVELIPDDDNPSTGIASVDILYFLQAKDFDISKIKCLQNVGKGKFCLTLKDIPAKELFLENLKTFSVKNCNYTVESAGNIIWDYPVDSIPVAVFGLPFEMDNKYLVNKLTTYCELVKCDRSCFKPFPTVESGVRIVYVKKMFKPIPSHIYIKGIHVSIKYEGQTRGKICYNCGLHGHLGRECTKPDKRYSLPTNPNAPNPDDQMEFPALQPQTSPNSAIVSADIAAEPTHNINNIYEPNHEHLHINNHVLGNDPSEDNDPGVNNIIPSKNNTTKTNVYHSGQVEPANPGSLNQDLPTIDSIKTLVVNNDIPITTDTTDLILSSHAIDDVNKSIIDTSNGHVSSTPINTGSSVGQSYIEDNSIIDNLSHDIPETSQSNLNYDADVSLLNNSTVTKCDTVSKRERSFDSLSETEIDDKRARAESPLTETEV</sequence>
<protein>
    <recommendedName>
        <fullName evidence="3">CCHC-type domain-containing protein</fullName>
    </recommendedName>
</protein>
<feature type="domain" description="CCHC-type" evidence="3">
    <location>
        <begin position="188"/>
        <end position="203"/>
    </location>
</feature>
<evidence type="ECO:0000313" key="4">
    <source>
        <dbReference type="EMBL" id="KAK6189151.1"/>
    </source>
</evidence>
<keyword evidence="1" id="KW-0862">Zinc</keyword>
<keyword evidence="5" id="KW-1185">Reference proteome</keyword>
<gene>
    <name evidence="4" type="ORF">SNE40_005184</name>
</gene>
<dbReference type="AlphaFoldDB" id="A0AAN8KDU0"/>
<proteinExistence type="predicted"/>
<reference evidence="4 5" key="1">
    <citation type="submission" date="2024-01" db="EMBL/GenBank/DDBJ databases">
        <title>The genome of the rayed Mediterranean limpet Patella caerulea (Linnaeus, 1758).</title>
        <authorList>
            <person name="Anh-Thu Weber A."/>
            <person name="Halstead-Nussloch G."/>
        </authorList>
    </citation>
    <scope>NUCLEOTIDE SEQUENCE [LARGE SCALE GENOMIC DNA]</scope>
    <source>
        <strain evidence="4">AATW-2023a</strain>
        <tissue evidence="4">Whole specimen</tissue>
    </source>
</reference>
<comment type="caution">
    <text evidence="4">The sequence shown here is derived from an EMBL/GenBank/DDBJ whole genome shotgun (WGS) entry which is preliminary data.</text>
</comment>
<evidence type="ECO:0000313" key="5">
    <source>
        <dbReference type="Proteomes" id="UP001347796"/>
    </source>
</evidence>
<keyword evidence="1" id="KW-0863">Zinc-finger</keyword>
<dbReference type="InterPro" id="IPR001878">
    <property type="entry name" value="Znf_CCHC"/>
</dbReference>
<dbReference type="Gene3D" id="4.10.60.10">
    <property type="entry name" value="Zinc finger, CCHC-type"/>
    <property type="match status" value="1"/>
</dbReference>
<dbReference type="SMART" id="SM00343">
    <property type="entry name" value="ZnF_C2HC"/>
    <property type="match status" value="1"/>
</dbReference>
<dbReference type="GO" id="GO:0003676">
    <property type="term" value="F:nucleic acid binding"/>
    <property type="evidence" value="ECO:0007669"/>
    <property type="project" value="InterPro"/>
</dbReference>
<dbReference type="GO" id="GO:0008270">
    <property type="term" value="F:zinc ion binding"/>
    <property type="evidence" value="ECO:0007669"/>
    <property type="project" value="UniProtKB-KW"/>
</dbReference>
<dbReference type="EMBL" id="JAZGQO010000003">
    <property type="protein sequence ID" value="KAK6189151.1"/>
    <property type="molecule type" value="Genomic_DNA"/>
</dbReference>
<keyword evidence="1" id="KW-0479">Metal-binding</keyword>